<dbReference type="InterPro" id="IPR002201">
    <property type="entry name" value="Glyco_trans_9"/>
</dbReference>
<dbReference type="Gene3D" id="3.40.50.2000">
    <property type="entry name" value="Glycogen Phosphorylase B"/>
    <property type="match status" value="2"/>
</dbReference>
<protein>
    <submittedName>
        <fullName evidence="3">Glycosyltransferase family 9 protein</fullName>
    </submittedName>
</protein>
<dbReference type="GO" id="GO:0009244">
    <property type="term" value="P:lipopolysaccharide core region biosynthetic process"/>
    <property type="evidence" value="ECO:0007669"/>
    <property type="project" value="TreeGrafter"/>
</dbReference>
<evidence type="ECO:0000313" key="4">
    <source>
        <dbReference type="Proteomes" id="UP000524246"/>
    </source>
</evidence>
<keyword evidence="2 3" id="KW-0808">Transferase</keyword>
<dbReference type="GO" id="GO:0008713">
    <property type="term" value="F:ADP-heptose-lipopolysaccharide heptosyltransferase activity"/>
    <property type="evidence" value="ECO:0007669"/>
    <property type="project" value="TreeGrafter"/>
</dbReference>
<dbReference type="Pfam" id="PF01075">
    <property type="entry name" value="Glyco_transf_9"/>
    <property type="match status" value="1"/>
</dbReference>
<evidence type="ECO:0000256" key="1">
    <source>
        <dbReference type="ARBA" id="ARBA00022676"/>
    </source>
</evidence>
<dbReference type="SUPFAM" id="SSF53756">
    <property type="entry name" value="UDP-Glycosyltransferase/glycogen phosphorylase"/>
    <property type="match status" value="1"/>
</dbReference>
<dbReference type="Proteomes" id="UP000524246">
    <property type="component" value="Unassembled WGS sequence"/>
</dbReference>
<dbReference type="PANTHER" id="PTHR30160:SF7">
    <property type="entry name" value="ADP-HEPTOSE--LPS HEPTOSYLTRANSFERASE 2"/>
    <property type="match status" value="1"/>
</dbReference>
<dbReference type="PANTHER" id="PTHR30160">
    <property type="entry name" value="TETRAACYLDISACCHARIDE 4'-KINASE-RELATED"/>
    <property type="match status" value="1"/>
</dbReference>
<dbReference type="EMBL" id="JAAZON010000597">
    <property type="protein sequence ID" value="NMC64090.1"/>
    <property type="molecule type" value="Genomic_DNA"/>
</dbReference>
<proteinExistence type="predicted"/>
<dbReference type="AlphaFoldDB" id="A0A7X9IKV3"/>
<evidence type="ECO:0000256" key="2">
    <source>
        <dbReference type="ARBA" id="ARBA00022679"/>
    </source>
</evidence>
<dbReference type="CDD" id="cd03789">
    <property type="entry name" value="GT9_LPS_heptosyltransferase"/>
    <property type="match status" value="1"/>
</dbReference>
<gene>
    <name evidence="3" type="ORF">GYA55_13080</name>
</gene>
<evidence type="ECO:0000313" key="3">
    <source>
        <dbReference type="EMBL" id="NMC64090.1"/>
    </source>
</evidence>
<organism evidence="3 4">
    <name type="scientific">SAR324 cluster bacterium</name>
    <dbReference type="NCBI Taxonomy" id="2024889"/>
    <lineage>
        <taxon>Bacteria</taxon>
        <taxon>Deltaproteobacteria</taxon>
        <taxon>SAR324 cluster</taxon>
    </lineage>
</organism>
<dbReference type="GO" id="GO:0005829">
    <property type="term" value="C:cytosol"/>
    <property type="evidence" value="ECO:0007669"/>
    <property type="project" value="TreeGrafter"/>
</dbReference>
<dbReference type="InterPro" id="IPR051199">
    <property type="entry name" value="LPS_LOS_Heptosyltrfase"/>
</dbReference>
<reference evidence="3 4" key="1">
    <citation type="journal article" date="2020" name="Biotechnol. Biofuels">
        <title>New insights from the biogas microbiome by comprehensive genome-resolved metagenomics of nearly 1600 species originating from multiple anaerobic digesters.</title>
        <authorList>
            <person name="Campanaro S."/>
            <person name="Treu L."/>
            <person name="Rodriguez-R L.M."/>
            <person name="Kovalovszki A."/>
            <person name="Ziels R.M."/>
            <person name="Maus I."/>
            <person name="Zhu X."/>
            <person name="Kougias P.G."/>
            <person name="Basile A."/>
            <person name="Luo G."/>
            <person name="Schluter A."/>
            <person name="Konstantinidis K.T."/>
            <person name="Angelidaki I."/>
        </authorList>
    </citation>
    <scope>NUCLEOTIDE SEQUENCE [LARGE SCALE GENOMIC DNA]</scope>
    <source>
        <strain evidence="3">AS27yjCOA_65</strain>
    </source>
</reference>
<sequence length="548" mass="61607">MMRKRHPNKSNILLVNITRLGDMLQATPTIAGMKMENPNCKISVIVEKQFDEVCKYIPYIDELIPLDLGMTVRSLSREADGIIDAYEYIDEFVQELKSRNFDYCLNMSSSAYTALLLRLIDIKRSGGWTSDSEGYRIIESDWARLFATSVFHQNRRYNSLNLVDIFRCSADVEMHPNQLQIMINREALDYCEQLIASAGFTNSGPLISVQAGASQGKRQWAPEKFSRLINILIEKYNARVMLTGSKKEMAIIERIKMNCPSPNVHIAAGKTNIPQLAALLHLSKLLITGDTGPMHVSVAAGTPVIAFFLASAFGFETGPYSEGNLILQPVIECGPCNPNKPCSRPDCHDHIVPEAVAELVGLRLRGDVRTLPVGLFDPNKVLVHRSFFDDKGFCDLEQLNEPLSDPYDTYRLAYRRMWMDDIGDLVPELVQKYPPHESNLGALPGAAEIRECSKKGQILIQRLIDLIKDPQSPAQQLGEVNEKIGNLDRKIEHLGYHYSHLGPLSRMFIFAKENISGTEALDLASQTRGLYLDLERRSIKLATYYANL</sequence>
<keyword evidence="1" id="KW-0328">Glycosyltransferase</keyword>
<name>A0A7X9IKV3_9DELT</name>
<comment type="caution">
    <text evidence="3">The sequence shown here is derived from an EMBL/GenBank/DDBJ whole genome shotgun (WGS) entry which is preliminary data.</text>
</comment>
<accession>A0A7X9IKV3</accession>